<feature type="region of interest" description="Disordered" evidence="1">
    <location>
        <begin position="110"/>
        <end position="176"/>
    </location>
</feature>
<dbReference type="Gene3D" id="1.20.5.170">
    <property type="match status" value="1"/>
</dbReference>
<dbReference type="EMBL" id="JAACJJ010000056">
    <property type="protein sequence ID" value="KAF5313116.1"/>
    <property type="molecule type" value="Genomic_DNA"/>
</dbReference>
<dbReference type="AlphaFoldDB" id="A0A8H5AY62"/>
<evidence type="ECO:0000313" key="3">
    <source>
        <dbReference type="EMBL" id="KAF5313116.1"/>
    </source>
</evidence>
<feature type="compositionally biased region" description="Low complexity" evidence="1">
    <location>
        <begin position="285"/>
        <end position="305"/>
    </location>
</feature>
<feature type="compositionally biased region" description="Polar residues" evidence="1">
    <location>
        <begin position="110"/>
        <end position="132"/>
    </location>
</feature>
<name>A0A8H5AY62_9AGAR</name>
<dbReference type="OrthoDB" id="2285533at2759"/>
<accession>A0A8H5AY62</accession>
<proteinExistence type="predicted"/>
<dbReference type="SUPFAM" id="SSF57959">
    <property type="entry name" value="Leucine zipper domain"/>
    <property type="match status" value="1"/>
</dbReference>
<reference evidence="3 4" key="1">
    <citation type="journal article" date="2020" name="ISME J.">
        <title>Uncovering the hidden diversity of litter-decomposition mechanisms in mushroom-forming fungi.</title>
        <authorList>
            <person name="Floudas D."/>
            <person name="Bentzer J."/>
            <person name="Ahren D."/>
            <person name="Johansson T."/>
            <person name="Persson P."/>
            <person name="Tunlid A."/>
        </authorList>
    </citation>
    <scope>NUCLEOTIDE SEQUENCE [LARGE SCALE GENOMIC DNA]</scope>
    <source>
        <strain evidence="3 4">CBS 101986</strain>
    </source>
</reference>
<feature type="region of interest" description="Disordered" evidence="1">
    <location>
        <begin position="283"/>
        <end position="346"/>
    </location>
</feature>
<keyword evidence="4" id="KW-1185">Reference proteome</keyword>
<protein>
    <recommendedName>
        <fullName evidence="2">BZIP domain-containing protein</fullName>
    </recommendedName>
</protein>
<dbReference type="GO" id="GO:0003700">
    <property type="term" value="F:DNA-binding transcription factor activity"/>
    <property type="evidence" value="ECO:0007669"/>
    <property type="project" value="InterPro"/>
</dbReference>
<dbReference type="PROSITE" id="PS00036">
    <property type="entry name" value="BZIP_BASIC"/>
    <property type="match status" value="1"/>
</dbReference>
<sequence length="466" mass="51051">MLIAIIFLSFSSPMPKSPTAPSDPVARMTDVALRKKKNADAQAAFRARRANYIATLEASVTNLESVVLEVQDSLRKVQHERDSLRLQIEEHAKYCKAVYPVKRRGQMLNEEQMSSSSPYSDNSHCGTSSHSTPHLHPFNNLHYRDEGPSAYTNAPSSHGADYTTSSFQNNDLTPDATGSIGHLHRTGGAQYPYAMTESSRDMRNGWQVPMHPTLHGGDAVMSGHHSQSPAYMNSPSITSVHDQIPEFSGRICAEDSKAHLGPTQDGAPCVFPDDNQYRQSLVVGSHPSRSASTSHPPAPTPMTSSIAPFTFPDHPQDGGGEFDYRHPHSPQLIPPDDSLSGQPTDNIRYRISGRRTSADHHQMLASTNEANIQDLNDEGHVEMTHRNTNSSRSPSPSRPSISCTVAVIRAQSFGALRRTRASVKKSTEAARITLDVLQSRGIGLRDSNMASTQTLIADDRHHDTIP</sequence>
<comment type="caution">
    <text evidence="3">The sequence shown here is derived from an EMBL/GenBank/DDBJ whole genome shotgun (WGS) entry which is preliminary data.</text>
</comment>
<feature type="compositionally biased region" description="Polar residues" evidence="1">
    <location>
        <begin position="150"/>
        <end position="172"/>
    </location>
</feature>
<gene>
    <name evidence="3" type="ORF">D9619_003189</name>
</gene>
<feature type="compositionally biased region" description="Polar residues" evidence="1">
    <location>
        <begin position="224"/>
        <end position="237"/>
    </location>
</feature>
<dbReference type="InterPro" id="IPR004827">
    <property type="entry name" value="bZIP"/>
</dbReference>
<feature type="region of interest" description="Disordered" evidence="1">
    <location>
        <begin position="213"/>
        <end position="237"/>
    </location>
</feature>
<dbReference type="InterPro" id="IPR046347">
    <property type="entry name" value="bZIP_sf"/>
</dbReference>
<evidence type="ECO:0000313" key="4">
    <source>
        <dbReference type="Proteomes" id="UP000567179"/>
    </source>
</evidence>
<dbReference type="Proteomes" id="UP000567179">
    <property type="component" value="Unassembled WGS sequence"/>
</dbReference>
<organism evidence="3 4">
    <name type="scientific">Psilocybe cf. subviscida</name>
    <dbReference type="NCBI Taxonomy" id="2480587"/>
    <lineage>
        <taxon>Eukaryota</taxon>
        <taxon>Fungi</taxon>
        <taxon>Dikarya</taxon>
        <taxon>Basidiomycota</taxon>
        <taxon>Agaricomycotina</taxon>
        <taxon>Agaricomycetes</taxon>
        <taxon>Agaricomycetidae</taxon>
        <taxon>Agaricales</taxon>
        <taxon>Agaricineae</taxon>
        <taxon>Strophariaceae</taxon>
        <taxon>Psilocybe</taxon>
    </lineage>
</organism>
<evidence type="ECO:0000256" key="1">
    <source>
        <dbReference type="SAM" id="MobiDB-lite"/>
    </source>
</evidence>
<evidence type="ECO:0000259" key="2">
    <source>
        <dbReference type="PROSITE" id="PS00036"/>
    </source>
</evidence>
<feature type="domain" description="BZIP" evidence="2">
    <location>
        <begin position="34"/>
        <end position="48"/>
    </location>
</feature>